<dbReference type="GO" id="GO:0005737">
    <property type="term" value="C:cytoplasm"/>
    <property type="evidence" value="ECO:0007669"/>
    <property type="project" value="TreeGrafter"/>
</dbReference>
<evidence type="ECO:0000256" key="1">
    <source>
        <dbReference type="ARBA" id="ARBA00022801"/>
    </source>
</evidence>
<protein>
    <recommendedName>
        <fullName evidence="3">RNase III domain-containing protein</fullName>
    </recommendedName>
</protein>
<dbReference type="SUPFAM" id="SSF54768">
    <property type="entry name" value="dsRNA-binding domain-like"/>
    <property type="match status" value="1"/>
</dbReference>
<dbReference type="PROSITE" id="PS50142">
    <property type="entry name" value="RNASE_3_2"/>
    <property type="match status" value="2"/>
</dbReference>
<dbReference type="Gene3D" id="1.10.1520.10">
    <property type="entry name" value="Ribonuclease III domain"/>
    <property type="match status" value="2"/>
</dbReference>
<keyword evidence="5" id="KW-1185">Reference proteome</keyword>
<dbReference type="Gene3D" id="3.40.50.300">
    <property type="entry name" value="P-loop containing nucleotide triphosphate hydrolases"/>
    <property type="match status" value="1"/>
</dbReference>
<dbReference type="InterPro" id="IPR000999">
    <property type="entry name" value="RNase_III_dom"/>
</dbReference>
<feature type="domain" description="RNase III" evidence="3">
    <location>
        <begin position="606"/>
        <end position="770"/>
    </location>
</feature>
<dbReference type="GO" id="GO:0004525">
    <property type="term" value="F:ribonuclease III activity"/>
    <property type="evidence" value="ECO:0007669"/>
    <property type="project" value="InterPro"/>
</dbReference>
<proteinExistence type="predicted"/>
<dbReference type="GO" id="GO:0030422">
    <property type="term" value="P:siRNA processing"/>
    <property type="evidence" value="ECO:0007669"/>
    <property type="project" value="TreeGrafter"/>
</dbReference>
<feature type="domain" description="RNase III" evidence="3">
    <location>
        <begin position="814"/>
        <end position="974"/>
    </location>
</feature>
<dbReference type="SUPFAM" id="SSF69065">
    <property type="entry name" value="RNase III domain-like"/>
    <property type="match status" value="2"/>
</dbReference>
<feature type="compositionally biased region" description="Polar residues" evidence="2">
    <location>
        <begin position="42"/>
        <end position="64"/>
    </location>
</feature>
<feature type="region of interest" description="Disordered" evidence="2">
    <location>
        <begin position="1"/>
        <end position="65"/>
    </location>
</feature>
<dbReference type="CDD" id="cd00593">
    <property type="entry name" value="RIBOc"/>
    <property type="match status" value="2"/>
</dbReference>
<dbReference type="EMBL" id="JAWWNJ010000002">
    <property type="protein sequence ID" value="KAK7061646.1"/>
    <property type="molecule type" value="Genomic_DNA"/>
</dbReference>
<gene>
    <name evidence="4" type="ORF">R3P38DRAFT_2494335</name>
</gene>
<dbReference type="AlphaFoldDB" id="A0AAW0EBR7"/>
<evidence type="ECO:0000313" key="4">
    <source>
        <dbReference type="EMBL" id="KAK7061646.1"/>
    </source>
</evidence>
<dbReference type="Gene3D" id="1.20.1320.30">
    <property type="match status" value="1"/>
</dbReference>
<dbReference type="InterPro" id="IPR036389">
    <property type="entry name" value="RNase_III_sf"/>
</dbReference>
<feature type="compositionally biased region" description="Basic and acidic residues" evidence="2">
    <location>
        <begin position="8"/>
        <end position="19"/>
    </location>
</feature>
<evidence type="ECO:0000313" key="5">
    <source>
        <dbReference type="Proteomes" id="UP001362999"/>
    </source>
</evidence>
<feature type="compositionally biased region" description="Pro residues" evidence="2">
    <location>
        <begin position="30"/>
        <end position="41"/>
    </location>
</feature>
<dbReference type="PANTHER" id="PTHR14950">
    <property type="entry name" value="DICER-RELATED"/>
    <property type="match status" value="1"/>
</dbReference>
<keyword evidence="1" id="KW-0378">Hydrolase</keyword>
<reference evidence="4 5" key="1">
    <citation type="journal article" date="2024" name="J Genomics">
        <title>Draft genome sequencing and assembly of Favolaschia claudopus CIRM-BRFM 2984 isolated from oak limbs.</title>
        <authorList>
            <person name="Navarro D."/>
            <person name="Drula E."/>
            <person name="Chaduli D."/>
            <person name="Cazenave R."/>
            <person name="Ahrendt S."/>
            <person name="Wang J."/>
            <person name="Lipzen A."/>
            <person name="Daum C."/>
            <person name="Barry K."/>
            <person name="Grigoriev I.V."/>
            <person name="Favel A."/>
            <person name="Rosso M.N."/>
            <person name="Martin F."/>
        </authorList>
    </citation>
    <scope>NUCLEOTIDE SEQUENCE [LARGE SCALE GENOMIC DNA]</scope>
    <source>
        <strain evidence="4 5">CIRM-BRFM 2984</strain>
    </source>
</reference>
<evidence type="ECO:0000259" key="3">
    <source>
        <dbReference type="PROSITE" id="PS50142"/>
    </source>
</evidence>
<dbReference type="GO" id="GO:0005634">
    <property type="term" value="C:nucleus"/>
    <property type="evidence" value="ECO:0007669"/>
    <property type="project" value="TreeGrafter"/>
</dbReference>
<dbReference type="PROSITE" id="PS00517">
    <property type="entry name" value="RNASE_3_1"/>
    <property type="match status" value="1"/>
</dbReference>
<dbReference type="PANTHER" id="PTHR14950:SF37">
    <property type="entry name" value="ENDORIBONUCLEASE DICER"/>
    <property type="match status" value="1"/>
</dbReference>
<dbReference type="Pfam" id="PF00636">
    <property type="entry name" value="Ribonuclease_3"/>
    <property type="match status" value="2"/>
</dbReference>
<sequence length="1101" mass="123195">MNKVWKQKWKEQRQYDGHENPGGFGSSVPSPGPSEPHPPLDSQPTVQSAHPSKRSQASLDSTSLPPFKRLKTAAHAHIVVEPEVDPSIPLEVVLLYDKFQERVETDLFRRIRLLDSSEATFPRQFKEARRVAAELGTCAADLVWRRALKTIDENISLCSEEEEADAPSELFRKTKLKIKDTIKHWEFTIPNLDPNSRGFNVTPKFWQLVQILKSCEPYGEDFRGIVFVKHRSVAFAIADLVPLLGEQIPFIRAQALASQGGLLVDDSQQQDVFRKFKVGIYNLLVATKSVEDLDIPKAMIVVRFPQKVDQPTGTGDQIYPRKLPRFWSQPTGAAKKLFPLIITVTHSNQPPHAPLLLLTRFPLPNFPPFKLFVSSAPIVVETYRGTAFAVDNEKLSSLHIYTLRLCRAMANKPFNCLIEEMPYFLAPISSTWKPSSQGADQRREVADHIPWDLVAQAALSWTKPLRYGCLEDITGDVQDAVVQDRSAEMTRRYDVLRVRPDLSPLSHPEDSPREAEYSSLLEYCKAVRKNFEGLKNETQALIEVSSIMSGISRLDPASRPPVKNGPPPPRYLIPELCFKSTVPASTFRTALLFPSITRRFDGFLLVKELNARLFDHQISETLLDQAIAAPSTRIEYDYERLELLGVYSLNRNKAANLTRFTGDAVLKYMASIYVFVIEPSNTEGALHTARQLIISNSALFLSSGRSGLPAYVQSKPFTIKSWQPPNFKISEENEKARSNRQKKENEQRLGDKISADVAEAILGAAYLSGGVDTALAAAKAMNIPFLCAEIWSDFSDRLLIPPSTISAKLKNGALEAVEVIIHHKFEHPHILSQALACSCPTHASLAGFDRVSYERLEFLGDAILEFLVLRHVYERYPKVSPGGLTMLKGAMVSNSTLAAICVLSGLHQHILLASHFANSVSEYISRLKLKRSEEYELARLEERSPGQYWQETDPPKALSDVVESVIGAVYVSDKCSPVGVEVFFEHVLKPFYDKHISLKTVAQHPTKVLFELIQAHKCQKFQLLKEKTAGRTQCQVLVHDVVLASGEGPSASVAARNASWCALDALEGDSEFLRICDCPKTLEAKRRNSKAFDELLNGLEE</sequence>
<dbReference type="Proteomes" id="UP001362999">
    <property type="component" value="Unassembled WGS sequence"/>
</dbReference>
<accession>A0AAW0EBR7</accession>
<organism evidence="4 5">
    <name type="scientific">Favolaschia claudopus</name>
    <dbReference type="NCBI Taxonomy" id="2862362"/>
    <lineage>
        <taxon>Eukaryota</taxon>
        <taxon>Fungi</taxon>
        <taxon>Dikarya</taxon>
        <taxon>Basidiomycota</taxon>
        <taxon>Agaricomycotina</taxon>
        <taxon>Agaricomycetes</taxon>
        <taxon>Agaricomycetidae</taxon>
        <taxon>Agaricales</taxon>
        <taxon>Marasmiineae</taxon>
        <taxon>Mycenaceae</taxon>
        <taxon>Favolaschia</taxon>
    </lineage>
</organism>
<dbReference type="GO" id="GO:0003723">
    <property type="term" value="F:RNA binding"/>
    <property type="evidence" value="ECO:0007669"/>
    <property type="project" value="TreeGrafter"/>
</dbReference>
<name>A0AAW0EBR7_9AGAR</name>
<evidence type="ECO:0000256" key="2">
    <source>
        <dbReference type="SAM" id="MobiDB-lite"/>
    </source>
</evidence>
<dbReference type="InterPro" id="IPR027417">
    <property type="entry name" value="P-loop_NTPase"/>
</dbReference>
<comment type="caution">
    <text evidence="4">The sequence shown here is derived from an EMBL/GenBank/DDBJ whole genome shotgun (WGS) entry which is preliminary data.</text>
</comment>
<dbReference type="SMART" id="SM00535">
    <property type="entry name" value="RIBOc"/>
    <property type="match status" value="2"/>
</dbReference>